<name>A0AAE0H6I6_9PEZI</name>
<proteinExistence type="predicted"/>
<feature type="compositionally biased region" description="Polar residues" evidence="1">
    <location>
        <begin position="470"/>
        <end position="486"/>
    </location>
</feature>
<organism evidence="3 4">
    <name type="scientific">Chaetomium fimeti</name>
    <dbReference type="NCBI Taxonomy" id="1854472"/>
    <lineage>
        <taxon>Eukaryota</taxon>
        <taxon>Fungi</taxon>
        <taxon>Dikarya</taxon>
        <taxon>Ascomycota</taxon>
        <taxon>Pezizomycotina</taxon>
        <taxon>Sordariomycetes</taxon>
        <taxon>Sordariomycetidae</taxon>
        <taxon>Sordariales</taxon>
        <taxon>Chaetomiaceae</taxon>
        <taxon>Chaetomium</taxon>
    </lineage>
</organism>
<reference evidence="3" key="2">
    <citation type="submission" date="2023-06" db="EMBL/GenBank/DDBJ databases">
        <authorList>
            <consortium name="Lawrence Berkeley National Laboratory"/>
            <person name="Haridas S."/>
            <person name="Hensen N."/>
            <person name="Bonometti L."/>
            <person name="Westerberg I."/>
            <person name="Brannstrom I.O."/>
            <person name="Guillou S."/>
            <person name="Cros-Aarteil S."/>
            <person name="Calhoun S."/>
            <person name="Kuo A."/>
            <person name="Mondo S."/>
            <person name="Pangilinan J."/>
            <person name="Riley R."/>
            <person name="Labutti K."/>
            <person name="Andreopoulos B."/>
            <person name="Lipzen A."/>
            <person name="Chen C."/>
            <person name="Yanf M."/>
            <person name="Daum C."/>
            <person name="Ng V."/>
            <person name="Clum A."/>
            <person name="Steindorff A."/>
            <person name="Ohm R."/>
            <person name="Martin F."/>
            <person name="Silar P."/>
            <person name="Natvig D."/>
            <person name="Lalanne C."/>
            <person name="Gautier V."/>
            <person name="Ament-Velasquez S.L."/>
            <person name="Kruys A."/>
            <person name="Hutchinson M.I."/>
            <person name="Powell A.J."/>
            <person name="Barry K."/>
            <person name="Miller A.N."/>
            <person name="Grigoriev I.V."/>
            <person name="Debuchy R."/>
            <person name="Gladieux P."/>
            <person name="Thoren M.H."/>
            <person name="Johannesson H."/>
        </authorList>
    </citation>
    <scope>NUCLEOTIDE SEQUENCE</scope>
    <source>
        <strain evidence="3">CBS 168.71</strain>
    </source>
</reference>
<dbReference type="Pfam" id="PF20248">
    <property type="entry name" value="DUF6603"/>
    <property type="match status" value="1"/>
</dbReference>
<evidence type="ECO:0000256" key="1">
    <source>
        <dbReference type="SAM" id="MobiDB-lite"/>
    </source>
</evidence>
<feature type="region of interest" description="Disordered" evidence="1">
    <location>
        <begin position="44"/>
        <end position="92"/>
    </location>
</feature>
<evidence type="ECO:0000313" key="4">
    <source>
        <dbReference type="Proteomes" id="UP001278766"/>
    </source>
</evidence>
<comment type="caution">
    <text evidence="3">The sequence shown here is derived from an EMBL/GenBank/DDBJ whole genome shotgun (WGS) entry which is preliminary data.</text>
</comment>
<dbReference type="AlphaFoldDB" id="A0AAE0H6I6"/>
<evidence type="ECO:0000259" key="2">
    <source>
        <dbReference type="Pfam" id="PF20248"/>
    </source>
</evidence>
<dbReference type="RefSeq" id="XP_062654386.1">
    <property type="nucleotide sequence ID" value="XM_062806183.1"/>
</dbReference>
<sequence length="523" mass="56214">MLSTYPLSLSGAEAQPLPFIPAVLEITPRQQRLVDPVPGVTGPLSVVAEDPGTKYTIYSTTGEEDESGPEEGDPGPPKSDSDGKTASAPLGTEPLSISNIGLKYAETTLHIQFTATLELGPIGFYGEALPKGVTDPKAVFKSVSAFAQLDGPLVTLEFAEISGVTGGFGYKSERAFQMISLQAMAVVKFGQSINMGLFTVALDDIPTSASKAKFGHVEPGIAVVVDLDYGTPKAEAQLPPNSYILDPDCHLTSGVPLYYLFEAPHCDRLLVGDFVFTLGGYHEAFGMPHGFPNRPRVGISWSLSSARPINYKIDRLRHHTKGMHGHWEAACGVPPGSDRGPFDFTAEAGVGVGVCFNLDILFVHIHVSVEVVPSWSCVRIYRSPALVATAVHPTNSPRVIELDDNDEPIAIAVEFGLMNDSGVPERGHNQAWTVWGGTFAFVPGCKMAIGKAEQVSETGEPVRYDDETSTEPSKWQQHPQRSSLLDSTDGGVSLVMGSLLYAPPPFMAEDKQQTFRILDADWS</sequence>
<reference evidence="3" key="1">
    <citation type="journal article" date="2023" name="Mol. Phylogenet. Evol.">
        <title>Genome-scale phylogeny and comparative genomics of the fungal order Sordariales.</title>
        <authorList>
            <person name="Hensen N."/>
            <person name="Bonometti L."/>
            <person name="Westerberg I."/>
            <person name="Brannstrom I.O."/>
            <person name="Guillou S."/>
            <person name="Cros-Aarteil S."/>
            <person name="Calhoun S."/>
            <person name="Haridas S."/>
            <person name="Kuo A."/>
            <person name="Mondo S."/>
            <person name="Pangilinan J."/>
            <person name="Riley R."/>
            <person name="LaButti K."/>
            <person name="Andreopoulos B."/>
            <person name="Lipzen A."/>
            <person name="Chen C."/>
            <person name="Yan M."/>
            <person name="Daum C."/>
            <person name="Ng V."/>
            <person name="Clum A."/>
            <person name="Steindorff A."/>
            <person name="Ohm R.A."/>
            <person name="Martin F."/>
            <person name="Silar P."/>
            <person name="Natvig D.O."/>
            <person name="Lalanne C."/>
            <person name="Gautier V."/>
            <person name="Ament-Velasquez S.L."/>
            <person name="Kruys A."/>
            <person name="Hutchinson M.I."/>
            <person name="Powell A.J."/>
            <person name="Barry K."/>
            <person name="Miller A.N."/>
            <person name="Grigoriev I.V."/>
            <person name="Debuchy R."/>
            <person name="Gladieux P."/>
            <person name="Hiltunen Thoren M."/>
            <person name="Johannesson H."/>
        </authorList>
    </citation>
    <scope>NUCLEOTIDE SEQUENCE</scope>
    <source>
        <strain evidence="3">CBS 168.71</strain>
    </source>
</reference>
<dbReference type="GeneID" id="87843131"/>
<protein>
    <recommendedName>
        <fullName evidence="2">DUF6603 domain-containing protein</fullName>
    </recommendedName>
</protein>
<evidence type="ECO:0000313" key="3">
    <source>
        <dbReference type="EMBL" id="KAK3290872.1"/>
    </source>
</evidence>
<accession>A0AAE0H6I6</accession>
<feature type="domain" description="DUF6603" evidence="2">
    <location>
        <begin position="175"/>
        <end position="309"/>
    </location>
</feature>
<dbReference type="EMBL" id="JAUEPN010000011">
    <property type="protein sequence ID" value="KAK3290872.1"/>
    <property type="molecule type" value="Genomic_DNA"/>
</dbReference>
<feature type="compositionally biased region" description="Acidic residues" evidence="1">
    <location>
        <begin position="62"/>
        <end position="73"/>
    </location>
</feature>
<dbReference type="Proteomes" id="UP001278766">
    <property type="component" value="Unassembled WGS sequence"/>
</dbReference>
<feature type="region of interest" description="Disordered" evidence="1">
    <location>
        <begin position="456"/>
        <end position="487"/>
    </location>
</feature>
<gene>
    <name evidence="3" type="ORF">B0H64DRAFT_436274</name>
</gene>
<keyword evidence="4" id="KW-1185">Reference proteome</keyword>
<dbReference type="InterPro" id="IPR046538">
    <property type="entry name" value="DUF6603"/>
</dbReference>